<evidence type="ECO:0000256" key="2">
    <source>
        <dbReference type="SAM" id="SignalP"/>
    </source>
</evidence>
<evidence type="ECO:0000313" key="3">
    <source>
        <dbReference type="EMBL" id="GBQ08810.1"/>
    </source>
</evidence>
<dbReference type="EMBL" id="BAQD01000142">
    <property type="protein sequence ID" value="GBQ08810.1"/>
    <property type="molecule type" value="Genomic_DNA"/>
</dbReference>
<comment type="caution">
    <text evidence="3">The sequence shown here is derived from an EMBL/GenBank/DDBJ whole genome shotgun (WGS) entry which is preliminary data.</text>
</comment>
<evidence type="ECO:0000256" key="1">
    <source>
        <dbReference type="SAM" id="MobiDB-lite"/>
    </source>
</evidence>
<feature type="signal peptide" evidence="2">
    <location>
        <begin position="1"/>
        <end position="21"/>
    </location>
</feature>
<keyword evidence="2" id="KW-0732">Signal</keyword>
<sequence>MKQIVKIVWGLLFLHASVAYATEEDVPAQGERMIQEAAQDLSRRYKEGQWAYDSAVDLRRCIDERMISHKMSERYNAQRCFVEWRTIQLGILQEEDRMEYPKKKTYFSRKPFSPDPLTSLEDIFLFDTKSERVWSTVNAPRKIMDLFLHKDGAVSADIETSTHKRSIAPHTGSKRVAPPDASDLVEKAADDIIKNIHTYVTPLEEREKKCDYDEEFPDFYNNKERKYSLRIREFWMNLSDCITEDKKDQEHNKKDICFVEMSTLRRFVPDSYDWEILDNIDYSKTHYSTIIPELMMRSELEFYEIEHFYVNLPENEEEWVETVGADEVWKRVQEKFRWH</sequence>
<reference evidence="3" key="1">
    <citation type="submission" date="2013-04" db="EMBL/GenBank/DDBJ databases">
        <title>The genome sequencing project of 58 acetic acid bacteria.</title>
        <authorList>
            <person name="Okamoto-Kainuma A."/>
            <person name="Ishikawa M."/>
            <person name="Umino S."/>
            <person name="Koizumi Y."/>
            <person name="Shiwa Y."/>
            <person name="Yoshikawa H."/>
            <person name="Matsutani M."/>
            <person name="Matsushita K."/>
        </authorList>
    </citation>
    <scope>NUCLEOTIDE SEQUENCE</scope>
    <source>
        <strain evidence="3">DSM 15669</strain>
    </source>
</reference>
<feature type="chain" id="PRO_5047280980" evidence="2">
    <location>
        <begin position="22"/>
        <end position="339"/>
    </location>
</feature>
<name>A0ABQ0P138_9PROT</name>
<gene>
    <name evidence="3" type="ORF">AA15669_1917</name>
</gene>
<keyword evidence="4" id="KW-1185">Reference proteome</keyword>
<feature type="region of interest" description="Disordered" evidence="1">
    <location>
        <begin position="160"/>
        <end position="180"/>
    </location>
</feature>
<protein>
    <submittedName>
        <fullName evidence="3">Uncharacterized protein</fullName>
    </submittedName>
</protein>
<accession>A0ABQ0P138</accession>
<dbReference type="RefSeq" id="WP_264873723.1">
    <property type="nucleotide sequence ID" value="NZ_BAQD01000142.1"/>
</dbReference>
<proteinExistence type="predicted"/>
<organism evidence="3 4">
    <name type="scientific">Saccharibacter floricola DSM 15669</name>
    <dbReference type="NCBI Taxonomy" id="1123227"/>
    <lineage>
        <taxon>Bacteria</taxon>
        <taxon>Pseudomonadati</taxon>
        <taxon>Pseudomonadota</taxon>
        <taxon>Alphaproteobacteria</taxon>
        <taxon>Acetobacterales</taxon>
        <taxon>Acetobacteraceae</taxon>
        <taxon>Saccharibacter</taxon>
    </lineage>
</organism>
<dbReference type="Proteomes" id="UP001062901">
    <property type="component" value="Unassembled WGS sequence"/>
</dbReference>
<evidence type="ECO:0000313" key="4">
    <source>
        <dbReference type="Proteomes" id="UP001062901"/>
    </source>
</evidence>